<protein>
    <submittedName>
        <fullName evidence="2">Transglutaminase</fullName>
    </submittedName>
</protein>
<dbReference type="EMBL" id="LODU01000036">
    <property type="protein sequence ID" value="POH30054.1"/>
    <property type="molecule type" value="Genomic_DNA"/>
</dbReference>
<gene>
    <name evidence="2" type="ORF">ATY31_15220</name>
</gene>
<dbReference type="SMART" id="SM00460">
    <property type="entry name" value="TGc"/>
    <property type="match status" value="1"/>
</dbReference>
<evidence type="ECO:0000259" key="1">
    <source>
        <dbReference type="SMART" id="SM00460"/>
    </source>
</evidence>
<name>A0A2S3YLV8_9HYPH</name>
<dbReference type="Proteomes" id="UP000237511">
    <property type="component" value="Unassembled WGS sequence"/>
</dbReference>
<evidence type="ECO:0000313" key="3">
    <source>
        <dbReference type="Proteomes" id="UP000237511"/>
    </source>
</evidence>
<dbReference type="PANTHER" id="PTHR33490">
    <property type="entry name" value="BLR5614 PROTEIN-RELATED"/>
    <property type="match status" value="1"/>
</dbReference>
<dbReference type="Gene3D" id="3.10.620.30">
    <property type="match status" value="1"/>
</dbReference>
<dbReference type="AlphaFoldDB" id="A0A2S3YLV8"/>
<organism evidence="2 3">
    <name type="scientific">Sinorhizobium americanum</name>
    <dbReference type="NCBI Taxonomy" id="194963"/>
    <lineage>
        <taxon>Bacteria</taxon>
        <taxon>Pseudomonadati</taxon>
        <taxon>Pseudomonadota</taxon>
        <taxon>Alphaproteobacteria</taxon>
        <taxon>Hyphomicrobiales</taxon>
        <taxon>Rhizobiaceae</taxon>
        <taxon>Sinorhizobium/Ensifer group</taxon>
        <taxon>Sinorhizobium</taxon>
    </lineage>
</organism>
<dbReference type="InterPro" id="IPR002931">
    <property type="entry name" value="Transglutaminase-like"/>
</dbReference>
<dbReference type="RefSeq" id="WP_097525117.1">
    <property type="nucleotide sequence ID" value="NZ_LODU01000036.1"/>
</dbReference>
<dbReference type="Pfam" id="PF01841">
    <property type="entry name" value="Transglut_core"/>
    <property type="match status" value="1"/>
</dbReference>
<dbReference type="SUPFAM" id="SSF54001">
    <property type="entry name" value="Cysteine proteinases"/>
    <property type="match status" value="1"/>
</dbReference>
<dbReference type="Gene3D" id="2.60.40.2250">
    <property type="match status" value="1"/>
</dbReference>
<evidence type="ECO:0000313" key="2">
    <source>
        <dbReference type="EMBL" id="POH30054.1"/>
    </source>
</evidence>
<dbReference type="InterPro" id="IPR038765">
    <property type="entry name" value="Papain-like_cys_pep_sf"/>
</dbReference>
<dbReference type="PANTHER" id="PTHR33490:SF12">
    <property type="entry name" value="BLL5557 PROTEIN"/>
    <property type="match status" value="1"/>
</dbReference>
<comment type="caution">
    <text evidence="2">The sequence shown here is derived from an EMBL/GenBank/DDBJ whole genome shotgun (WGS) entry which is preliminary data.</text>
</comment>
<accession>A0A2S3YLV8</accession>
<sequence length="305" mass="34444">MFIRFGYEIGIDCPQPTPMMTFLSVAKERRDAVVTERGRVASPLIPMEEITDPHHNICLRMVLSQGETRLGYDAVISDDGRLDASDPLAEAVPVEKLPPSLLPHLCASRYCETDRLSALAWRLFGSIPAGWQRVQAISDYVHDRLIFSYGYAPAMRTALEAHEDRLGVSRDYAHLAVAVCRCMNMPARYVHGYMADIGAPNSPAPMDFNAWFEVFLGDRWYTFDAKNNGGRAGRIPVARGRDAADIPLIQTFGKHRLTHFTVWTSVEPDSRLSRSHSSADVSLLTPWFSETWSRHLRERERNNSH</sequence>
<proteinExistence type="predicted"/>
<reference evidence="2 3" key="1">
    <citation type="journal article" date="2014" name="Syst. Appl. Microbiol.">
        <title>Microsymbionts of Phaseolus vulgaris in acid and alkaline soils of Mexico.</title>
        <authorList>
            <person name="Verastegui-Valdes M.M."/>
            <person name="Zhang Y.J."/>
            <person name="Rivera-Orduna F.N."/>
            <person name="Cheng H.P."/>
            <person name="Sui X.H."/>
            <person name="Wang E.T."/>
        </authorList>
    </citation>
    <scope>NUCLEOTIDE SEQUENCE [LARGE SCALE GENOMIC DNA]</scope>
    <source>
        <strain evidence="2 3">FG01</strain>
    </source>
</reference>
<feature type="domain" description="Transglutaminase-like" evidence="1">
    <location>
        <begin position="161"/>
        <end position="227"/>
    </location>
</feature>